<dbReference type="AlphaFoldDB" id="A0A8S1ALD1"/>
<organism evidence="1 2">
    <name type="scientific">Arctia plantaginis</name>
    <name type="common">Wood tiger moth</name>
    <name type="synonym">Phalaena plantaginis</name>
    <dbReference type="NCBI Taxonomy" id="874455"/>
    <lineage>
        <taxon>Eukaryota</taxon>
        <taxon>Metazoa</taxon>
        <taxon>Ecdysozoa</taxon>
        <taxon>Arthropoda</taxon>
        <taxon>Hexapoda</taxon>
        <taxon>Insecta</taxon>
        <taxon>Pterygota</taxon>
        <taxon>Neoptera</taxon>
        <taxon>Endopterygota</taxon>
        <taxon>Lepidoptera</taxon>
        <taxon>Glossata</taxon>
        <taxon>Ditrysia</taxon>
        <taxon>Noctuoidea</taxon>
        <taxon>Erebidae</taxon>
        <taxon>Arctiinae</taxon>
        <taxon>Arctia</taxon>
    </lineage>
</organism>
<dbReference type="OrthoDB" id="18145at2759"/>
<reference evidence="1 2" key="1">
    <citation type="submission" date="2020-04" db="EMBL/GenBank/DDBJ databases">
        <authorList>
            <person name="Wallbank WR R."/>
            <person name="Pardo Diaz C."/>
            <person name="Kozak K."/>
            <person name="Martin S."/>
            <person name="Jiggins C."/>
            <person name="Moest M."/>
            <person name="Warren A I."/>
            <person name="Byers J.R.P. K."/>
            <person name="Montejo-Kovacevich G."/>
            <person name="Yen C E."/>
        </authorList>
    </citation>
    <scope>NUCLEOTIDE SEQUENCE [LARGE SCALE GENOMIC DNA]</scope>
</reference>
<name>A0A8S1ALD1_ARCPL</name>
<dbReference type="Proteomes" id="UP000494256">
    <property type="component" value="Unassembled WGS sequence"/>
</dbReference>
<accession>A0A8S1ALD1</accession>
<evidence type="ECO:0000313" key="2">
    <source>
        <dbReference type="Proteomes" id="UP000494256"/>
    </source>
</evidence>
<proteinExistence type="predicted"/>
<sequence>MSSTIRKKGILIYYLTMYPVRFEGRPEGDEDKCRRTRRTQRALNLDANVWPANWGTSSGLNIRGPEVSGLVKEFP</sequence>
<dbReference type="EMBL" id="CADEBD010000344">
    <property type="protein sequence ID" value="CAB3248608.1"/>
    <property type="molecule type" value="Genomic_DNA"/>
</dbReference>
<gene>
    <name evidence="1" type="ORF">APLA_LOCUS12444</name>
</gene>
<evidence type="ECO:0000313" key="1">
    <source>
        <dbReference type="EMBL" id="CAB3248608.1"/>
    </source>
</evidence>
<comment type="caution">
    <text evidence="1">The sequence shown here is derived from an EMBL/GenBank/DDBJ whole genome shotgun (WGS) entry which is preliminary data.</text>
</comment>
<protein>
    <submittedName>
        <fullName evidence="1">Uncharacterized protein</fullName>
    </submittedName>
</protein>